<dbReference type="EMBL" id="BAAAZW010000015">
    <property type="protein sequence ID" value="GAA3971120.1"/>
    <property type="molecule type" value="Genomic_DNA"/>
</dbReference>
<dbReference type="RefSeq" id="WP_344786089.1">
    <property type="nucleotide sequence ID" value="NZ_BAAAZW010000015.1"/>
</dbReference>
<gene>
    <name evidence="2" type="primary">speG</name>
    <name evidence="2" type="ORF">GCM10022231_35770</name>
</gene>
<dbReference type="PANTHER" id="PTHR43415">
    <property type="entry name" value="SPERMIDINE N(1)-ACETYLTRANSFERASE"/>
    <property type="match status" value="1"/>
</dbReference>
<dbReference type="Proteomes" id="UP001418444">
    <property type="component" value="Unassembled WGS sequence"/>
</dbReference>
<evidence type="ECO:0000259" key="1">
    <source>
        <dbReference type="PROSITE" id="PS51186"/>
    </source>
</evidence>
<dbReference type="Gene3D" id="3.40.630.30">
    <property type="match status" value="1"/>
</dbReference>
<dbReference type="Pfam" id="PF13302">
    <property type="entry name" value="Acetyltransf_3"/>
    <property type="match status" value="1"/>
</dbReference>
<accession>A0ABP7PU74</accession>
<proteinExistence type="predicted"/>
<protein>
    <submittedName>
        <fullName evidence="2">Spermidine N1-acetyltransferase</fullName>
    </submittedName>
</protein>
<dbReference type="SUPFAM" id="SSF55729">
    <property type="entry name" value="Acyl-CoA N-acyltransferases (Nat)"/>
    <property type="match status" value="1"/>
</dbReference>
<dbReference type="PANTHER" id="PTHR43415:SF6">
    <property type="entry name" value="SPERMIDINE N(1)-ACETYLTRANSFERASE"/>
    <property type="match status" value="1"/>
</dbReference>
<organism evidence="2 3">
    <name type="scientific">Gordonia caeni</name>
    <dbReference type="NCBI Taxonomy" id="1007097"/>
    <lineage>
        <taxon>Bacteria</taxon>
        <taxon>Bacillati</taxon>
        <taxon>Actinomycetota</taxon>
        <taxon>Actinomycetes</taxon>
        <taxon>Mycobacteriales</taxon>
        <taxon>Gordoniaceae</taxon>
        <taxon>Gordonia</taxon>
    </lineage>
</organism>
<dbReference type="InterPro" id="IPR016181">
    <property type="entry name" value="Acyl_CoA_acyltransferase"/>
</dbReference>
<dbReference type="InterPro" id="IPR000182">
    <property type="entry name" value="GNAT_dom"/>
</dbReference>
<dbReference type="CDD" id="cd04301">
    <property type="entry name" value="NAT_SF"/>
    <property type="match status" value="1"/>
</dbReference>
<comment type="caution">
    <text evidence="2">The sequence shown here is derived from an EMBL/GenBank/DDBJ whole genome shotgun (WGS) entry which is preliminary data.</text>
</comment>
<dbReference type="PROSITE" id="PS51186">
    <property type="entry name" value="GNAT"/>
    <property type="match status" value="1"/>
</dbReference>
<reference evidence="3" key="1">
    <citation type="journal article" date="2019" name="Int. J. Syst. Evol. Microbiol.">
        <title>The Global Catalogue of Microorganisms (GCM) 10K type strain sequencing project: providing services to taxonomists for standard genome sequencing and annotation.</title>
        <authorList>
            <consortium name="The Broad Institute Genomics Platform"/>
            <consortium name="The Broad Institute Genome Sequencing Center for Infectious Disease"/>
            <person name="Wu L."/>
            <person name="Ma J."/>
        </authorList>
    </citation>
    <scope>NUCLEOTIDE SEQUENCE [LARGE SCALE GENOMIC DNA]</scope>
    <source>
        <strain evidence="3">JCM 16923</strain>
    </source>
</reference>
<evidence type="ECO:0000313" key="3">
    <source>
        <dbReference type="Proteomes" id="UP001418444"/>
    </source>
</evidence>
<keyword evidence="3" id="KW-1185">Reference proteome</keyword>
<name>A0ABP7PU74_9ACTN</name>
<feature type="domain" description="N-acetyltransferase" evidence="1">
    <location>
        <begin position="3"/>
        <end position="163"/>
    </location>
</feature>
<evidence type="ECO:0000313" key="2">
    <source>
        <dbReference type="EMBL" id="GAA3971120.1"/>
    </source>
</evidence>
<sequence length="169" mass="19390">MTAVLRTLERADLPFVHRLFNDPEVTRYWFVEPTHSLAAMEDQFGRRLHDTSERRFVIDDAGRRCGIVELVDIDLRHRNCEFQIIVAPDCQGNGYAGAATRDALRYAFAVLNLHKVHLLVDNTNAAAIHVYQKAGFVNEGVLREEYFADGTYQDVTRMAIFQRDYLSTP</sequence>